<dbReference type="AlphaFoldDB" id="A0A1G9RW05"/>
<organism evidence="1 2">
    <name type="scientific">Pedobacter steynii</name>
    <dbReference type="NCBI Taxonomy" id="430522"/>
    <lineage>
        <taxon>Bacteria</taxon>
        <taxon>Pseudomonadati</taxon>
        <taxon>Bacteroidota</taxon>
        <taxon>Sphingobacteriia</taxon>
        <taxon>Sphingobacteriales</taxon>
        <taxon>Sphingobacteriaceae</taxon>
        <taxon>Pedobacter</taxon>
    </lineage>
</organism>
<evidence type="ECO:0000313" key="1">
    <source>
        <dbReference type="EMBL" id="SDM27403.1"/>
    </source>
</evidence>
<keyword evidence="2" id="KW-1185">Reference proteome</keyword>
<protein>
    <submittedName>
        <fullName evidence="1">Uncharacterized protein</fullName>
    </submittedName>
</protein>
<dbReference type="STRING" id="430522.BFS30_02105"/>
<sequence length="123" mass="13711">MRGKPKTQNRVGLKTNTYYMPWYQFINNELDICNPNSYRILEQAPASVDGPYLCAIFADEIPNDPERKPDLEGTPGLLFYIIRSLAKGKGQPVSIFPPVPLEVRMSTSPASGSIEDYSANQSV</sequence>
<evidence type="ECO:0000313" key="2">
    <source>
        <dbReference type="Proteomes" id="UP000183200"/>
    </source>
</evidence>
<proteinExistence type="predicted"/>
<name>A0A1G9RW05_9SPHI</name>
<reference evidence="2" key="1">
    <citation type="submission" date="2016-10" db="EMBL/GenBank/DDBJ databases">
        <authorList>
            <person name="Varghese N."/>
            <person name="Submissions S."/>
        </authorList>
    </citation>
    <scope>NUCLEOTIDE SEQUENCE [LARGE SCALE GENOMIC DNA]</scope>
    <source>
        <strain evidence="2">DSM 19110</strain>
    </source>
</reference>
<dbReference type="EMBL" id="FNGY01000003">
    <property type="protein sequence ID" value="SDM27403.1"/>
    <property type="molecule type" value="Genomic_DNA"/>
</dbReference>
<dbReference type="Proteomes" id="UP000183200">
    <property type="component" value="Unassembled WGS sequence"/>
</dbReference>
<accession>A0A1G9RW05</accession>
<gene>
    <name evidence="1" type="ORF">SAMN05421820_103380</name>
</gene>